<comment type="caution">
    <text evidence="3">The sequence shown here is derived from an EMBL/GenBank/DDBJ whole genome shotgun (WGS) entry which is preliminary data.</text>
</comment>
<sequence length="343" mass="38701">MKKIILLFFTISLSANLFAQGNKSASDSIAVFYDQLFINLKRDYLFKKTVDWKVVESHTRQNLTQYRNFESSLGEISMLFDEMGANHCIVFYKGKKYAGTGNKVSDPKYSEQWKKKYVTKPGFEAKMLNNKYGYILMPNMVFFDNSAENIHKIAQPLYDQIARLKMRDKPIGWIIDLRFNTGGNSTPMLLALYDFLGNNNIWSSLNINGKVIDKAKLNNGKYLNNGRTLSFISPEGDLLDGTKVAVITGVLTASSGEVTALAFKGRPNTIFIGETTAGFTTGNIFCALPFGTTMALTKTFDGDRNDKYHQKMIPDILVSKHDNFDDLLLDKNIEEAIKFLNSQ</sequence>
<dbReference type="AlphaFoldDB" id="A0A366L0N0"/>
<dbReference type="Proteomes" id="UP000252081">
    <property type="component" value="Unassembled WGS sequence"/>
</dbReference>
<dbReference type="GO" id="GO:0006508">
    <property type="term" value="P:proteolysis"/>
    <property type="evidence" value="ECO:0007669"/>
    <property type="project" value="InterPro"/>
</dbReference>
<protein>
    <submittedName>
        <fullName evidence="3">Peptidase S41 protein</fullName>
    </submittedName>
</protein>
<dbReference type="Pfam" id="PF03572">
    <property type="entry name" value="Peptidase_S41"/>
    <property type="match status" value="1"/>
</dbReference>
<keyword evidence="1" id="KW-0732">Signal</keyword>
<proteinExistence type="predicted"/>
<dbReference type="InterPro" id="IPR029045">
    <property type="entry name" value="ClpP/crotonase-like_dom_sf"/>
</dbReference>
<name>A0A366L0N0_9SPHI</name>
<dbReference type="SUPFAM" id="SSF52096">
    <property type="entry name" value="ClpP/crotonase"/>
    <property type="match status" value="1"/>
</dbReference>
<accession>A0A366L0N0</accession>
<feature type="chain" id="PRO_5017007979" evidence="1">
    <location>
        <begin position="20"/>
        <end position="343"/>
    </location>
</feature>
<gene>
    <name evidence="3" type="ORF">DRW42_11495</name>
</gene>
<evidence type="ECO:0000259" key="2">
    <source>
        <dbReference type="Pfam" id="PF03572"/>
    </source>
</evidence>
<dbReference type="RefSeq" id="WP_113948978.1">
    <property type="nucleotide sequence ID" value="NZ_QNQU01000009.1"/>
</dbReference>
<dbReference type="InterPro" id="IPR005151">
    <property type="entry name" value="Tail-specific_protease"/>
</dbReference>
<evidence type="ECO:0000313" key="4">
    <source>
        <dbReference type="Proteomes" id="UP000252081"/>
    </source>
</evidence>
<feature type="signal peptide" evidence="1">
    <location>
        <begin position="1"/>
        <end position="19"/>
    </location>
</feature>
<keyword evidence="4" id="KW-1185">Reference proteome</keyword>
<dbReference type="EMBL" id="QNQU01000009">
    <property type="protein sequence ID" value="RBQ06854.1"/>
    <property type="molecule type" value="Genomic_DNA"/>
</dbReference>
<evidence type="ECO:0000313" key="3">
    <source>
        <dbReference type="EMBL" id="RBQ06854.1"/>
    </source>
</evidence>
<dbReference type="OrthoDB" id="7314861at2"/>
<dbReference type="Gene3D" id="3.90.226.10">
    <property type="entry name" value="2-enoyl-CoA Hydratase, Chain A, domain 1"/>
    <property type="match status" value="1"/>
</dbReference>
<dbReference type="GO" id="GO:0008236">
    <property type="term" value="F:serine-type peptidase activity"/>
    <property type="evidence" value="ECO:0007669"/>
    <property type="project" value="InterPro"/>
</dbReference>
<organism evidence="3 4">
    <name type="scientific">Pedobacter miscanthi</name>
    <dbReference type="NCBI Taxonomy" id="2259170"/>
    <lineage>
        <taxon>Bacteria</taxon>
        <taxon>Pseudomonadati</taxon>
        <taxon>Bacteroidota</taxon>
        <taxon>Sphingobacteriia</taxon>
        <taxon>Sphingobacteriales</taxon>
        <taxon>Sphingobacteriaceae</taxon>
        <taxon>Pedobacter</taxon>
    </lineage>
</organism>
<feature type="domain" description="Tail specific protease" evidence="2">
    <location>
        <begin position="131"/>
        <end position="316"/>
    </location>
</feature>
<evidence type="ECO:0000256" key="1">
    <source>
        <dbReference type="SAM" id="SignalP"/>
    </source>
</evidence>
<reference evidence="3 4" key="1">
    <citation type="submission" date="2018-07" db="EMBL/GenBank/DDBJ databases">
        <title>A draft genome of a endophytic bacteria, a new species of Pedobacter.</title>
        <authorList>
            <person name="Zhang Z.D."/>
            <person name="Chen Z.J."/>
        </authorList>
    </citation>
    <scope>NUCLEOTIDE SEQUENCE [LARGE SCALE GENOMIC DNA]</scope>
    <source>
        <strain evidence="3 4">RS10</strain>
    </source>
</reference>